<reference evidence="4 5" key="1">
    <citation type="submission" date="2021-02" db="EMBL/GenBank/DDBJ databases">
        <title>Safari Cat Assemblies.</title>
        <authorList>
            <person name="Bredemeyer K.R."/>
            <person name="Murphy W.J."/>
        </authorList>
    </citation>
    <scope>NUCLEOTIDE SEQUENCE [LARGE SCALE GENOMIC DNA]</scope>
</reference>
<dbReference type="PANTHER" id="PTHR12800:SF3">
    <property type="entry name" value="HSP90 CO-CHAPERONE CDC37"/>
    <property type="match status" value="1"/>
</dbReference>
<reference evidence="4" key="3">
    <citation type="submission" date="2025-09" db="UniProtKB">
        <authorList>
            <consortium name="Ensembl"/>
        </authorList>
    </citation>
    <scope>IDENTIFICATION</scope>
    <source>
        <strain evidence="4">breed Abyssinian</strain>
    </source>
</reference>
<reference evidence="4" key="2">
    <citation type="submission" date="2025-08" db="UniProtKB">
        <authorList>
            <consortium name="Ensembl"/>
        </authorList>
    </citation>
    <scope>IDENTIFICATION</scope>
    <source>
        <strain evidence="4">breed Abyssinian</strain>
    </source>
</reference>
<evidence type="ECO:0000256" key="2">
    <source>
        <dbReference type="ARBA" id="ARBA00030605"/>
    </source>
</evidence>
<organism evidence="4 5">
    <name type="scientific">Felis catus</name>
    <name type="common">Cat</name>
    <name type="synonym">Felis silvestris catus</name>
    <dbReference type="NCBI Taxonomy" id="9685"/>
    <lineage>
        <taxon>Eukaryota</taxon>
        <taxon>Metazoa</taxon>
        <taxon>Chordata</taxon>
        <taxon>Craniata</taxon>
        <taxon>Vertebrata</taxon>
        <taxon>Euteleostomi</taxon>
        <taxon>Mammalia</taxon>
        <taxon>Eutheria</taxon>
        <taxon>Laurasiatheria</taxon>
        <taxon>Carnivora</taxon>
        <taxon>Feliformia</taxon>
        <taxon>Felidae</taxon>
        <taxon>Felinae</taxon>
        <taxon>Felis</taxon>
    </lineage>
</organism>
<protein>
    <recommendedName>
        <fullName evidence="1">Hsp90 co-chaperone Cdc37</fullName>
    </recommendedName>
    <alternativeName>
        <fullName evidence="2">p50Cdc37</fullName>
    </alternativeName>
</protein>
<feature type="domain" description="Cdc37 N-terminal" evidence="3">
    <location>
        <begin position="1"/>
        <end position="34"/>
    </location>
</feature>
<dbReference type="InterPro" id="IPR013855">
    <property type="entry name" value="Cdc37_N_dom"/>
</dbReference>
<evidence type="ECO:0000259" key="3">
    <source>
        <dbReference type="Pfam" id="PF03234"/>
    </source>
</evidence>
<dbReference type="Pfam" id="PF03234">
    <property type="entry name" value="CDC37_N"/>
    <property type="match status" value="1"/>
</dbReference>
<dbReference type="GeneTree" id="ENSGT00940000170960"/>
<accession>A0ABI7X7V9</accession>
<sequence>MVDYSVWDHIEVSDDEDETHPKIDTASLFCWQHQARVELPLGVLLDFVFGIFLVS</sequence>
<keyword evidence="5" id="KW-1185">Reference proteome</keyword>
<evidence type="ECO:0000256" key="1">
    <source>
        <dbReference type="ARBA" id="ARBA00020496"/>
    </source>
</evidence>
<name>A0ABI7X7V9_FELCA</name>
<gene>
    <name evidence="4" type="primary">SMIM22</name>
</gene>
<dbReference type="InterPro" id="IPR004918">
    <property type="entry name" value="Cdc37"/>
</dbReference>
<dbReference type="Proteomes" id="UP000823872">
    <property type="component" value="Chromosome C2"/>
</dbReference>
<proteinExistence type="predicted"/>
<dbReference type="PANTHER" id="PTHR12800">
    <property type="entry name" value="CDC37-RELATED"/>
    <property type="match status" value="1"/>
</dbReference>
<evidence type="ECO:0000313" key="5">
    <source>
        <dbReference type="Proteomes" id="UP000823872"/>
    </source>
</evidence>
<dbReference type="Ensembl" id="ENSFCTT00005027694.1">
    <property type="protein sequence ID" value="ENSFCTP00005018011.1"/>
    <property type="gene ID" value="ENSFCTG00005009909.1"/>
</dbReference>
<evidence type="ECO:0000313" key="4">
    <source>
        <dbReference type="Ensembl" id="ENSFCTP00005018011.1"/>
    </source>
</evidence>